<dbReference type="OrthoDB" id="2640446at2759"/>
<keyword evidence="3" id="KW-1185">Reference proteome</keyword>
<gene>
    <name evidence="2" type="ORF">TRICI_002504</name>
</gene>
<dbReference type="VEuPathDB" id="FungiDB:TRICI_002504"/>
<comment type="caution">
    <text evidence="2">The sequence shown here is derived from an EMBL/GenBank/DDBJ whole genome shotgun (WGS) entry which is preliminary data.</text>
</comment>
<feature type="compositionally biased region" description="Low complexity" evidence="1">
    <location>
        <begin position="124"/>
        <end position="135"/>
    </location>
</feature>
<feature type="compositionally biased region" description="Acidic residues" evidence="1">
    <location>
        <begin position="147"/>
        <end position="161"/>
    </location>
</feature>
<feature type="region of interest" description="Disordered" evidence="1">
    <location>
        <begin position="124"/>
        <end position="171"/>
    </location>
</feature>
<dbReference type="EMBL" id="SWFS01000171">
    <property type="protein sequence ID" value="KAA8915355.1"/>
    <property type="molecule type" value="Genomic_DNA"/>
</dbReference>
<proteinExistence type="predicted"/>
<dbReference type="Proteomes" id="UP000761534">
    <property type="component" value="Unassembled WGS sequence"/>
</dbReference>
<evidence type="ECO:0000256" key="1">
    <source>
        <dbReference type="SAM" id="MobiDB-lite"/>
    </source>
</evidence>
<evidence type="ECO:0000313" key="3">
    <source>
        <dbReference type="Proteomes" id="UP000761534"/>
    </source>
</evidence>
<name>A0A642V6V1_9ASCO</name>
<protein>
    <submittedName>
        <fullName evidence="2">Uncharacterized protein</fullName>
    </submittedName>
</protein>
<sequence>MMFHAKFSKKFWGEAVLYAAYVYNRVPHSSTDAVPLELFEGGDLKSISGLGDLRTRIQRPIECTPQRVPSNPRFAVTFDEHYFPANMDWKFSRDADVMNSVAPYAPDTDDPFYSSCGMALPLLTSSSPAPSSSGADEPEGETSVSGGEEDSAVDETFEDAEPFVVKGPCAD</sequence>
<reference evidence="2" key="1">
    <citation type="journal article" date="2019" name="G3 (Bethesda)">
        <title>Genome Assemblies of Two Rare Opportunistic Yeast Pathogens: Diutina rugosa (syn. Candida rugosa) and Trichomonascus ciferrii (syn. Candida ciferrii).</title>
        <authorList>
            <person name="Mixao V."/>
            <person name="Saus E."/>
            <person name="Hansen A.P."/>
            <person name="Lass-Florl C."/>
            <person name="Gabaldon T."/>
        </authorList>
    </citation>
    <scope>NUCLEOTIDE SEQUENCE</scope>
    <source>
        <strain evidence="2">CBS 4856</strain>
    </source>
</reference>
<dbReference type="AlphaFoldDB" id="A0A642V6V1"/>
<evidence type="ECO:0000313" key="2">
    <source>
        <dbReference type="EMBL" id="KAA8915355.1"/>
    </source>
</evidence>
<accession>A0A642V6V1</accession>
<organism evidence="2 3">
    <name type="scientific">Trichomonascus ciferrii</name>
    <dbReference type="NCBI Taxonomy" id="44093"/>
    <lineage>
        <taxon>Eukaryota</taxon>
        <taxon>Fungi</taxon>
        <taxon>Dikarya</taxon>
        <taxon>Ascomycota</taxon>
        <taxon>Saccharomycotina</taxon>
        <taxon>Dipodascomycetes</taxon>
        <taxon>Dipodascales</taxon>
        <taxon>Trichomonascaceae</taxon>
        <taxon>Trichomonascus</taxon>
        <taxon>Trichomonascus ciferrii complex</taxon>
    </lineage>
</organism>